<name>A0A4Q0M8N7_9SPHI</name>
<organism evidence="1 2">
    <name type="scientific">Arcticibacter tournemirensis</name>
    <dbReference type="NCBI Taxonomy" id="699437"/>
    <lineage>
        <taxon>Bacteria</taxon>
        <taxon>Pseudomonadati</taxon>
        <taxon>Bacteroidota</taxon>
        <taxon>Sphingobacteriia</taxon>
        <taxon>Sphingobacteriales</taxon>
        <taxon>Sphingobacteriaceae</taxon>
        <taxon>Arcticibacter</taxon>
    </lineage>
</organism>
<gene>
    <name evidence="1" type="ORF">EKH83_11650</name>
</gene>
<accession>A0A4Q0M8N7</accession>
<dbReference type="EMBL" id="RXOC01000007">
    <property type="protein sequence ID" value="RXF69531.1"/>
    <property type="molecule type" value="Genomic_DNA"/>
</dbReference>
<comment type="caution">
    <text evidence="1">The sequence shown here is derived from an EMBL/GenBank/DDBJ whole genome shotgun (WGS) entry which is preliminary data.</text>
</comment>
<sequence>MKDFIVIFLFISGLAGISSCRDDLSSLDLNKIDGAVVDTTEMSSFSVYQFEHLVVKPKLSLEGRQEADFSYEWKMNLSPSSTVYEVLGREKNLDAEIRFRPYTTGDYQLVYTVTDKNNGLNYITVWPLTVKNSIGEGLVVAETTDGQQSDLSHIMSPRVTPDYTSESIKRHVYSAVNGRLIPGVVKQLSYDYEASALFGITDNSIVRVNTLDYTAAGTNDDLFHAGRGTYSPVAIDRINQSNIYIENGRLTATYIATTKKFGIAYDYAFSVPKQIALSKVPSPVVAINFYDEGKGYFVYQPSVYSFGDNKMHAIPAATGKAFNAGNLPGKQNLAAGTGVDGEFLHVLKDKATANVSLYVLDKGSSTGSTTLPPEPKSVFDLTNAPDIANATRFVFMENQRVLYYATRNKIYAVLYGTSVATFAERYTAPAGEEITTLQVYQQGDYPFRDKVYSASNNTQLIMSTYSTEGKVYILPLINVGLGNIDQANIKYFGGFGRITAIIPQK</sequence>
<protein>
    <recommendedName>
        <fullName evidence="3">PKD-like family protein</fullName>
    </recommendedName>
</protein>
<dbReference type="AlphaFoldDB" id="A0A4Q0M8N7"/>
<evidence type="ECO:0000313" key="2">
    <source>
        <dbReference type="Proteomes" id="UP000290848"/>
    </source>
</evidence>
<proteinExistence type="predicted"/>
<dbReference type="Pfam" id="PF16407">
    <property type="entry name" value="PKD_2"/>
    <property type="match status" value="1"/>
</dbReference>
<reference evidence="1 2" key="1">
    <citation type="submission" date="2018-12" db="EMBL/GenBank/DDBJ databases">
        <title>The Draft Genome Sequence of the Soil Bacterium Pedobacter tournemirensis R1.</title>
        <authorList>
            <person name="He J."/>
        </authorList>
    </citation>
    <scope>NUCLEOTIDE SEQUENCE [LARGE SCALE GENOMIC DNA]</scope>
    <source>
        <strain evidence="1 2">R1</strain>
    </source>
</reference>
<dbReference type="PROSITE" id="PS51257">
    <property type="entry name" value="PROKAR_LIPOPROTEIN"/>
    <property type="match status" value="1"/>
</dbReference>
<evidence type="ECO:0000313" key="1">
    <source>
        <dbReference type="EMBL" id="RXF69531.1"/>
    </source>
</evidence>
<dbReference type="InterPro" id="IPR032183">
    <property type="entry name" value="PKD-like"/>
</dbReference>
<evidence type="ECO:0008006" key="3">
    <source>
        <dbReference type="Google" id="ProtNLM"/>
    </source>
</evidence>
<dbReference type="Proteomes" id="UP000290848">
    <property type="component" value="Unassembled WGS sequence"/>
</dbReference>